<organism evidence="1 2">
    <name type="scientific">Parvibaculum sedimenti</name>
    <dbReference type="NCBI Taxonomy" id="2608632"/>
    <lineage>
        <taxon>Bacteria</taxon>
        <taxon>Pseudomonadati</taxon>
        <taxon>Pseudomonadota</taxon>
        <taxon>Alphaproteobacteria</taxon>
        <taxon>Hyphomicrobiales</taxon>
        <taxon>Parvibaculaceae</taxon>
        <taxon>Parvibaculum</taxon>
    </lineage>
</organism>
<reference evidence="1 2" key="1">
    <citation type="submission" date="2019-09" db="EMBL/GenBank/DDBJ databases">
        <title>Parvibaculum sedimenti sp. nov., isolated from sediment.</title>
        <authorList>
            <person name="Wang Y."/>
        </authorList>
    </citation>
    <scope>NUCLEOTIDE SEQUENCE [LARGE SCALE GENOMIC DNA]</scope>
    <source>
        <strain evidence="1 2">HXT-9</strain>
    </source>
</reference>
<keyword evidence="1" id="KW-0489">Methyltransferase</keyword>
<dbReference type="Pfam" id="PF13489">
    <property type="entry name" value="Methyltransf_23"/>
    <property type="match status" value="1"/>
</dbReference>
<evidence type="ECO:0000313" key="2">
    <source>
        <dbReference type="Proteomes" id="UP000468901"/>
    </source>
</evidence>
<comment type="caution">
    <text evidence="1">The sequence shown here is derived from an EMBL/GenBank/DDBJ whole genome shotgun (WGS) entry which is preliminary data.</text>
</comment>
<gene>
    <name evidence="1" type="ORF">F2P47_14490</name>
</gene>
<proteinExistence type="predicted"/>
<dbReference type="InterPro" id="IPR050447">
    <property type="entry name" value="Erg6_SMT_methyltransf"/>
</dbReference>
<dbReference type="InterPro" id="IPR029063">
    <property type="entry name" value="SAM-dependent_MTases_sf"/>
</dbReference>
<dbReference type="Gene3D" id="3.40.50.150">
    <property type="entry name" value="Vaccinia Virus protein VP39"/>
    <property type="match status" value="1"/>
</dbReference>
<dbReference type="GO" id="GO:0032259">
    <property type="term" value="P:methylation"/>
    <property type="evidence" value="ECO:0007669"/>
    <property type="project" value="UniProtKB-KW"/>
</dbReference>
<keyword evidence="2" id="KW-1185">Reference proteome</keyword>
<dbReference type="GO" id="GO:0008168">
    <property type="term" value="F:methyltransferase activity"/>
    <property type="evidence" value="ECO:0007669"/>
    <property type="project" value="UniProtKB-KW"/>
</dbReference>
<dbReference type="PANTHER" id="PTHR44068">
    <property type="entry name" value="ZGC:194242"/>
    <property type="match status" value="1"/>
</dbReference>
<dbReference type="PANTHER" id="PTHR44068:SF11">
    <property type="entry name" value="GERANYL DIPHOSPHATE 2-C-METHYLTRANSFERASE"/>
    <property type="match status" value="1"/>
</dbReference>
<protein>
    <submittedName>
        <fullName evidence="1">Methyltransferase domain-containing protein</fullName>
    </submittedName>
</protein>
<dbReference type="EMBL" id="WESC01000014">
    <property type="protein sequence ID" value="KAB7739003.1"/>
    <property type="molecule type" value="Genomic_DNA"/>
</dbReference>
<evidence type="ECO:0000313" key="1">
    <source>
        <dbReference type="EMBL" id="KAB7739003.1"/>
    </source>
</evidence>
<dbReference type="RefSeq" id="WP_152217094.1">
    <property type="nucleotide sequence ID" value="NZ_WESC01000014.1"/>
</dbReference>
<keyword evidence="1" id="KW-0808">Transferase</keyword>
<dbReference type="AlphaFoldDB" id="A0A6N6VE52"/>
<accession>A0A6N6VE52</accession>
<dbReference type="CDD" id="cd02440">
    <property type="entry name" value="AdoMet_MTases"/>
    <property type="match status" value="1"/>
</dbReference>
<dbReference type="SUPFAM" id="SSF53335">
    <property type="entry name" value="S-adenosyl-L-methionine-dependent methyltransferases"/>
    <property type="match status" value="1"/>
</dbReference>
<dbReference type="Proteomes" id="UP000468901">
    <property type="component" value="Unassembled WGS sequence"/>
</dbReference>
<sequence length="255" mass="28714">MQTVDLNVLGLKEGDRALDLGCGRGRHVHAMYFHARCHVVGIDLGFEDVKHTRDGFAACFGASDETPGKPGLFPAWTDADEINKHHYSLSVGNALSLPFADGTFDKIICSEVLEHIPDYRQAVSEIERVLKPGGTLAISVPRFWTEWVCWALSDDYHNEPGGHVRIFKEGELKGAVEAKGLKHFYRHWAHGLHSPYWWLKCAFGVKREDVPAVNAYKRFLEWDILERPRLTRTLEKVAAPLMGKSVVLYFTKGTA</sequence>
<name>A0A6N6VE52_9HYPH</name>